<evidence type="ECO:0000256" key="3">
    <source>
        <dbReference type="ARBA" id="ARBA00022434"/>
    </source>
</evidence>
<sequence>MLRLGFSPIGRINGNWAACSRLTNPFYAKRSWLHVGTTIKAKETELTSRGKTKSEQKLEDTPEFQKLAEDFSSHDHIHLRESETEENDSFQLGSMLHRTPHHTHTQGPSQNPLLVLSKAEFKRNPGVRITWIGLMINVGLALGKFAGGIVFHSQALVADAVHAVSDLISDFLTLFSVGLASRTPTSNYPYGYGKIETLGSLAVSSILATAGLSIGWTSLCAIAGPVIPHTLLEVFSSHSHSHSHSIAQDVTNINAAWIAGGSIIIKEWIFRATKKVADETNSNVLLANAWHHRVDSLTSLVALVTISSGYLLNIQSLDAVGGLIVSALVVKTGFDGIVTAVNELVDKSVSKKDPRYIQIESNLKEVLEKMVSNNNAKRPYGLRNLIVLTSGPNIHAKALLEVPLQRWDNVLTVQEFEIVTDHIRGALYKNISNLRKIDIEFVEERPELTEEQKEEIERQKELGAAPLPESSVKPTEHSHGHSHSHFGLGDHTHKH</sequence>
<keyword evidence="3" id="KW-0409">Iron storage</keyword>
<evidence type="ECO:0000256" key="4">
    <source>
        <dbReference type="ARBA" id="ARBA00022448"/>
    </source>
</evidence>
<dbReference type="Pfam" id="PF01545">
    <property type="entry name" value="Cation_efflux"/>
    <property type="match status" value="1"/>
</dbReference>
<protein>
    <submittedName>
        <fullName evidence="13">LAFE_0C03840g1_1</fullName>
    </submittedName>
</protein>
<evidence type="ECO:0000259" key="12">
    <source>
        <dbReference type="Pfam" id="PF01545"/>
    </source>
</evidence>
<evidence type="ECO:0000256" key="7">
    <source>
        <dbReference type="ARBA" id="ARBA00022989"/>
    </source>
</evidence>
<keyword evidence="4" id="KW-0813">Transport</keyword>
<evidence type="ECO:0000256" key="10">
    <source>
        <dbReference type="ARBA" id="ARBA00055037"/>
    </source>
</evidence>
<keyword evidence="5" id="KW-0410">Iron transport</keyword>
<keyword evidence="9" id="KW-0472">Membrane</keyword>
<organism evidence="13 14">
    <name type="scientific">Lachancea fermentati</name>
    <name type="common">Zygosaccharomyces fermentati</name>
    <dbReference type="NCBI Taxonomy" id="4955"/>
    <lineage>
        <taxon>Eukaryota</taxon>
        <taxon>Fungi</taxon>
        <taxon>Dikarya</taxon>
        <taxon>Ascomycota</taxon>
        <taxon>Saccharomycotina</taxon>
        <taxon>Saccharomycetes</taxon>
        <taxon>Saccharomycetales</taxon>
        <taxon>Saccharomycetaceae</taxon>
        <taxon>Lachancea</taxon>
    </lineage>
</organism>
<evidence type="ECO:0000256" key="11">
    <source>
        <dbReference type="SAM" id="MobiDB-lite"/>
    </source>
</evidence>
<accession>A0A1G4M985</accession>
<evidence type="ECO:0000256" key="1">
    <source>
        <dbReference type="ARBA" id="ARBA00004141"/>
    </source>
</evidence>
<keyword evidence="7" id="KW-1133">Transmembrane helix</keyword>
<name>A0A1G4M985_LACFM</name>
<evidence type="ECO:0000313" key="13">
    <source>
        <dbReference type="EMBL" id="SCW00422.1"/>
    </source>
</evidence>
<dbReference type="GO" id="GO:0008324">
    <property type="term" value="F:monoatomic cation transmembrane transporter activity"/>
    <property type="evidence" value="ECO:0007669"/>
    <property type="project" value="InterPro"/>
</dbReference>
<dbReference type="InterPro" id="IPR050291">
    <property type="entry name" value="CDF_Transporter"/>
</dbReference>
<dbReference type="EMBL" id="LT598485">
    <property type="protein sequence ID" value="SCW00422.1"/>
    <property type="molecule type" value="Genomic_DNA"/>
</dbReference>
<dbReference type="SUPFAM" id="SSF161111">
    <property type="entry name" value="Cation efflux protein transmembrane domain-like"/>
    <property type="match status" value="1"/>
</dbReference>
<dbReference type="AlphaFoldDB" id="A0A1G4M985"/>
<evidence type="ECO:0000256" key="6">
    <source>
        <dbReference type="ARBA" id="ARBA00022692"/>
    </source>
</evidence>
<feature type="region of interest" description="Disordered" evidence="11">
    <location>
        <begin position="448"/>
        <end position="495"/>
    </location>
</feature>
<keyword evidence="14" id="KW-1185">Reference proteome</keyword>
<dbReference type="InterPro" id="IPR058533">
    <property type="entry name" value="Cation_efflux_TM"/>
</dbReference>
<keyword evidence="3" id="KW-0408">Iron</keyword>
<evidence type="ECO:0000313" key="14">
    <source>
        <dbReference type="Proteomes" id="UP000190831"/>
    </source>
</evidence>
<evidence type="ECO:0000256" key="2">
    <source>
        <dbReference type="ARBA" id="ARBA00008873"/>
    </source>
</evidence>
<dbReference type="Proteomes" id="UP000190831">
    <property type="component" value="Chromosome C"/>
</dbReference>
<dbReference type="InterPro" id="IPR002524">
    <property type="entry name" value="Cation_efflux"/>
</dbReference>
<evidence type="ECO:0000256" key="9">
    <source>
        <dbReference type="ARBA" id="ARBA00023136"/>
    </source>
</evidence>
<comment type="similarity">
    <text evidence="2">Belongs to the cation diffusion facilitator (CDF) transporter (TC 2.A.4) family. SLC30A subfamily.</text>
</comment>
<dbReference type="PANTHER" id="PTHR43840">
    <property type="entry name" value="MITOCHONDRIAL METAL TRANSPORTER 1-RELATED"/>
    <property type="match status" value="1"/>
</dbReference>
<gene>
    <name evidence="13" type="ORF">LAFE_0C03840G</name>
</gene>
<dbReference type="Gene3D" id="1.20.1510.10">
    <property type="entry name" value="Cation efflux protein transmembrane domain"/>
    <property type="match status" value="1"/>
</dbReference>
<dbReference type="STRING" id="4955.A0A1G4M985"/>
<dbReference type="OrthoDB" id="435980at2759"/>
<keyword evidence="8" id="KW-0406">Ion transport</keyword>
<evidence type="ECO:0000256" key="5">
    <source>
        <dbReference type="ARBA" id="ARBA00022496"/>
    </source>
</evidence>
<evidence type="ECO:0000256" key="8">
    <source>
        <dbReference type="ARBA" id="ARBA00023065"/>
    </source>
</evidence>
<feature type="compositionally biased region" description="Basic and acidic residues" evidence="11">
    <location>
        <begin position="448"/>
        <end position="461"/>
    </location>
</feature>
<proteinExistence type="inferred from homology"/>
<dbReference type="GO" id="GO:0006879">
    <property type="term" value="P:intracellular iron ion homeostasis"/>
    <property type="evidence" value="ECO:0007669"/>
    <property type="project" value="UniProtKB-KW"/>
</dbReference>
<dbReference type="PANTHER" id="PTHR43840:SF15">
    <property type="entry name" value="MITOCHONDRIAL METAL TRANSPORTER 1-RELATED"/>
    <property type="match status" value="1"/>
</dbReference>
<dbReference type="NCBIfam" id="TIGR01297">
    <property type="entry name" value="CDF"/>
    <property type="match status" value="1"/>
</dbReference>
<dbReference type="GO" id="GO:0005739">
    <property type="term" value="C:mitochondrion"/>
    <property type="evidence" value="ECO:0007669"/>
    <property type="project" value="UniProtKB-ARBA"/>
</dbReference>
<dbReference type="FunFam" id="1.20.1510.10:FF:000013">
    <property type="entry name" value="Cation efflux family protein"/>
    <property type="match status" value="1"/>
</dbReference>
<dbReference type="GO" id="GO:0006826">
    <property type="term" value="P:iron ion transport"/>
    <property type="evidence" value="ECO:0007669"/>
    <property type="project" value="UniProtKB-KW"/>
</dbReference>
<keyword evidence="6" id="KW-0812">Transmembrane</keyword>
<reference evidence="13 14" key="1">
    <citation type="submission" date="2016-03" db="EMBL/GenBank/DDBJ databases">
        <authorList>
            <person name="Devillers H."/>
        </authorList>
    </citation>
    <scope>NUCLEOTIDE SEQUENCE [LARGE SCALE GENOMIC DNA]</scope>
    <source>
        <strain evidence="13">CBS 6772</strain>
    </source>
</reference>
<dbReference type="GO" id="GO:0016020">
    <property type="term" value="C:membrane"/>
    <property type="evidence" value="ECO:0007669"/>
    <property type="project" value="UniProtKB-SubCell"/>
</dbReference>
<comment type="subcellular location">
    <subcellularLocation>
        <location evidence="1">Membrane</location>
        <topology evidence="1">Multi-pass membrane protein</topology>
    </subcellularLocation>
</comment>
<dbReference type="OMA" id="GVYFHSQ"/>
<feature type="domain" description="Cation efflux protein transmembrane" evidence="12">
    <location>
        <begin position="131"/>
        <end position="345"/>
    </location>
</feature>
<dbReference type="InterPro" id="IPR027469">
    <property type="entry name" value="Cation_efflux_TMD_sf"/>
</dbReference>
<comment type="function">
    <text evidence="10">Mitochondrial metal transporter involved in mitochondrial iron accumulation.</text>
</comment>